<evidence type="ECO:0000256" key="2">
    <source>
        <dbReference type="ARBA" id="ARBA00022898"/>
    </source>
</evidence>
<keyword evidence="5" id="KW-1185">Reference proteome</keyword>
<organism evidence="4 5">
    <name type="scientific">Laceyella putida</name>
    <dbReference type="NCBI Taxonomy" id="110101"/>
    <lineage>
        <taxon>Bacteria</taxon>
        <taxon>Bacillati</taxon>
        <taxon>Bacillota</taxon>
        <taxon>Bacilli</taxon>
        <taxon>Bacillales</taxon>
        <taxon>Thermoactinomycetaceae</taxon>
        <taxon>Laceyella</taxon>
    </lineage>
</organism>
<dbReference type="SUPFAM" id="SSF53686">
    <property type="entry name" value="Tryptophan synthase beta subunit-like PLP-dependent enzymes"/>
    <property type="match status" value="1"/>
</dbReference>
<dbReference type="Pfam" id="PF00291">
    <property type="entry name" value="PALP"/>
    <property type="match status" value="1"/>
</dbReference>
<dbReference type="RefSeq" id="WP_379866420.1">
    <property type="nucleotide sequence ID" value="NZ_JBHTBW010000052.1"/>
</dbReference>
<dbReference type="Gene3D" id="3.40.50.1100">
    <property type="match status" value="2"/>
</dbReference>
<protein>
    <submittedName>
        <fullName evidence="4">Pyridoxal-phosphate dependent enzyme</fullName>
    </submittedName>
</protein>
<dbReference type="InterPro" id="IPR050214">
    <property type="entry name" value="Cys_Synth/Cystath_Beta-Synth"/>
</dbReference>
<name>A0ABW2RNS0_9BACL</name>
<accession>A0ABW2RNS0</accession>
<evidence type="ECO:0000259" key="3">
    <source>
        <dbReference type="Pfam" id="PF00291"/>
    </source>
</evidence>
<evidence type="ECO:0000313" key="4">
    <source>
        <dbReference type="EMBL" id="MFC7442509.1"/>
    </source>
</evidence>
<sequence length="418" mass="46907">MYELNPNINHLVCLRCESIFNLYEQIDHNGCPKCFQDGTPSNITFKYKEQKLELNEHERGLFRYHTLLPYLSFPTLGEADTPLICLDNLAKELGIQSLWLKNEGQNPTGSHKDRMSPLVVAHAISTKKIGVIVSSTGNAGASIATYAARGGVKCVIFTSPNINPIWKQAMEKTGSKLVYDKTYIAELINSKEWFPATDFFHAVGSNPFGLQGYKTISYEIIEKKKDDMPSKILIPSSSRGDLLWGIWQGFMEAQEMGYIAKIPKLIAVEPFPRLKKVLDGANYLNFFEGETVRTPSLSGTRVTYQAIKAIQYFDNDAISPPNDEVELEQEHLAKHGIYVERSSAITLGALKQLIKEKKVTEEDKILIINTSNGYRVCLINMSAAPKPFSHSLHLSFGTHREKVFPPPPINQLDLPDMP</sequence>
<dbReference type="InterPro" id="IPR001926">
    <property type="entry name" value="TrpB-like_PALP"/>
</dbReference>
<gene>
    <name evidence="4" type="ORF">ACFQNG_15585</name>
</gene>
<proteinExistence type="predicted"/>
<comment type="cofactor">
    <cofactor evidence="1">
        <name>pyridoxal 5'-phosphate</name>
        <dbReference type="ChEBI" id="CHEBI:597326"/>
    </cofactor>
</comment>
<feature type="domain" description="Tryptophan synthase beta chain-like PALP" evidence="3">
    <location>
        <begin position="75"/>
        <end position="370"/>
    </location>
</feature>
<comment type="caution">
    <text evidence="4">The sequence shown here is derived from an EMBL/GenBank/DDBJ whole genome shotgun (WGS) entry which is preliminary data.</text>
</comment>
<reference evidence="5" key="1">
    <citation type="journal article" date="2019" name="Int. J. Syst. Evol. Microbiol.">
        <title>The Global Catalogue of Microorganisms (GCM) 10K type strain sequencing project: providing services to taxonomists for standard genome sequencing and annotation.</title>
        <authorList>
            <consortium name="The Broad Institute Genomics Platform"/>
            <consortium name="The Broad Institute Genome Sequencing Center for Infectious Disease"/>
            <person name="Wu L."/>
            <person name="Ma J."/>
        </authorList>
    </citation>
    <scope>NUCLEOTIDE SEQUENCE [LARGE SCALE GENOMIC DNA]</scope>
    <source>
        <strain evidence="5">CGMCC 1.12942</strain>
    </source>
</reference>
<dbReference type="PANTHER" id="PTHR10314">
    <property type="entry name" value="CYSTATHIONINE BETA-SYNTHASE"/>
    <property type="match status" value="1"/>
</dbReference>
<dbReference type="InterPro" id="IPR036052">
    <property type="entry name" value="TrpB-like_PALP_sf"/>
</dbReference>
<dbReference type="EMBL" id="JBHTBW010000052">
    <property type="protein sequence ID" value="MFC7442509.1"/>
    <property type="molecule type" value="Genomic_DNA"/>
</dbReference>
<evidence type="ECO:0000256" key="1">
    <source>
        <dbReference type="ARBA" id="ARBA00001933"/>
    </source>
</evidence>
<dbReference type="Proteomes" id="UP001596500">
    <property type="component" value="Unassembled WGS sequence"/>
</dbReference>
<keyword evidence="2" id="KW-0663">Pyridoxal phosphate</keyword>
<evidence type="ECO:0000313" key="5">
    <source>
        <dbReference type="Proteomes" id="UP001596500"/>
    </source>
</evidence>